<dbReference type="RefSeq" id="WP_335911132.1">
    <property type="nucleotide sequence ID" value="NZ_JBAMYB010000002.1"/>
</dbReference>
<gene>
    <name evidence="1" type="ORF">V8Q02_03835</name>
</gene>
<reference evidence="1 2" key="1">
    <citation type="submission" date="2024-01" db="EMBL/GenBank/DDBJ databases">
        <title>Draft genome sequences of three bacterial strains isolated from Acacia saligna represent a potential new species within the genus Rhizobium.</title>
        <authorList>
            <person name="Tambong J.T."/>
            <person name="Mnasri B."/>
        </authorList>
    </citation>
    <scope>NUCLEOTIDE SEQUENCE [LARGE SCALE GENOMIC DNA]</scope>
    <source>
        <strain evidence="1 2">1AS12I</strain>
    </source>
</reference>
<organism evidence="1 2">
    <name type="scientific">Rhizobium aouanii</name>
    <dbReference type="NCBI Taxonomy" id="3118145"/>
    <lineage>
        <taxon>Bacteria</taxon>
        <taxon>Pseudomonadati</taxon>
        <taxon>Pseudomonadota</taxon>
        <taxon>Alphaproteobacteria</taxon>
        <taxon>Hyphomicrobiales</taxon>
        <taxon>Rhizobiaceae</taxon>
        <taxon>Rhizobium/Agrobacterium group</taxon>
        <taxon>Rhizobium</taxon>
    </lineage>
</organism>
<evidence type="ECO:0000313" key="1">
    <source>
        <dbReference type="EMBL" id="MEI1247155.1"/>
    </source>
</evidence>
<evidence type="ECO:0000313" key="2">
    <source>
        <dbReference type="Proteomes" id="UP001531129"/>
    </source>
</evidence>
<keyword evidence="2" id="KW-1185">Reference proteome</keyword>
<dbReference type="EMBL" id="JBAMYC010000002">
    <property type="protein sequence ID" value="MEI1247155.1"/>
    <property type="molecule type" value="Genomic_DNA"/>
</dbReference>
<proteinExistence type="predicted"/>
<accession>A0ABU8CEJ5</accession>
<name>A0ABU8CEJ5_9HYPH</name>
<protein>
    <submittedName>
        <fullName evidence="1">Uncharacterized protein</fullName>
    </submittedName>
</protein>
<comment type="caution">
    <text evidence="1">The sequence shown here is derived from an EMBL/GenBank/DDBJ whole genome shotgun (WGS) entry which is preliminary data.</text>
</comment>
<sequence>MSVAVLERSWTEGDDDLWVADLDAGTVVPLPSPKSGGLKAVTDLRATRSIVTKGVNLAVVVKSAEAALLGHHDG</sequence>
<dbReference type="Proteomes" id="UP001531129">
    <property type="component" value="Unassembled WGS sequence"/>
</dbReference>